<evidence type="ECO:0000259" key="6">
    <source>
        <dbReference type="PROSITE" id="PS51898"/>
    </source>
</evidence>
<name>A0A1E5T3W0_9FLAO</name>
<evidence type="ECO:0000256" key="3">
    <source>
        <dbReference type="ARBA" id="ARBA00023125"/>
    </source>
</evidence>
<organism evidence="8 9">
    <name type="scientific">Flavivirga aquatica</name>
    <dbReference type="NCBI Taxonomy" id="1849968"/>
    <lineage>
        <taxon>Bacteria</taxon>
        <taxon>Pseudomonadati</taxon>
        <taxon>Bacteroidota</taxon>
        <taxon>Flavobacteriia</taxon>
        <taxon>Flavobacteriales</taxon>
        <taxon>Flavobacteriaceae</taxon>
        <taxon>Flavivirga</taxon>
    </lineage>
</organism>
<dbReference type="OrthoDB" id="9801717at2"/>
<feature type="domain" description="Tyr recombinase" evidence="6">
    <location>
        <begin position="199"/>
        <end position="372"/>
    </location>
</feature>
<evidence type="ECO:0000259" key="7">
    <source>
        <dbReference type="PROSITE" id="PS51900"/>
    </source>
</evidence>
<dbReference type="PANTHER" id="PTHR30349">
    <property type="entry name" value="PHAGE INTEGRASE-RELATED"/>
    <property type="match status" value="1"/>
</dbReference>
<dbReference type="InterPro" id="IPR010998">
    <property type="entry name" value="Integrase_recombinase_N"/>
</dbReference>
<comment type="similarity">
    <text evidence="1">Belongs to the 'phage' integrase family.</text>
</comment>
<dbReference type="InterPro" id="IPR011010">
    <property type="entry name" value="DNA_brk_join_enz"/>
</dbReference>
<dbReference type="Gene3D" id="1.10.150.130">
    <property type="match status" value="1"/>
</dbReference>
<dbReference type="InterPro" id="IPR050090">
    <property type="entry name" value="Tyrosine_recombinase_XerCD"/>
</dbReference>
<dbReference type="InterPro" id="IPR044068">
    <property type="entry name" value="CB"/>
</dbReference>
<dbReference type="Pfam" id="PF13495">
    <property type="entry name" value="Phage_int_SAM_4"/>
    <property type="match status" value="1"/>
</dbReference>
<keyword evidence="2" id="KW-0229">DNA integration</keyword>
<dbReference type="SUPFAM" id="SSF56349">
    <property type="entry name" value="DNA breaking-rejoining enzymes"/>
    <property type="match status" value="1"/>
</dbReference>
<evidence type="ECO:0000256" key="2">
    <source>
        <dbReference type="ARBA" id="ARBA00022908"/>
    </source>
</evidence>
<evidence type="ECO:0000256" key="4">
    <source>
        <dbReference type="ARBA" id="ARBA00023172"/>
    </source>
</evidence>
<keyword evidence="4" id="KW-0233">DNA recombination</keyword>
<dbReference type="RefSeq" id="WP_069831111.1">
    <property type="nucleotide sequence ID" value="NZ_MDJD01000050.1"/>
</dbReference>
<gene>
    <name evidence="8" type="ORF">A8C32_19530</name>
</gene>
<evidence type="ECO:0000313" key="8">
    <source>
        <dbReference type="EMBL" id="OEK06021.1"/>
    </source>
</evidence>
<dbReference type="STRING" id="1849968.A8C32_19530"/>
<dbReference type="InterPro" id="IPR004107">
    <property type="entry name" value="Integrase_SAM-like_N"/>
</dbReference>
<dbReference type="AlphaFoldDB" id="A0A1E5T3W0"/>
<dbReference type="GO" id="GO:0015074">
    <property type="term" value="P:DNA integration"/>
    <property type="evidence" value="ECO:0007669"/>
    <property type="project" value="UniProtKB-KW"/>
</dbReference>
<dbReference type="InterPro" id="IPR002104">
    <property type="entry name" value="Integrase_catalytic"/>
</dbReference>
<dbReference type="PROSITE" id="PS51900">
    <property type="entry name" value="CB"/>
    <property type="match status" value="1"/>
</dbReference>
<reference evidence="8 9" key="1">
    <citation type="submission" date="2016-05" db="EMBL/GenBank/DDBJ databases">
        <title>Draft Genome Sequence of Algibacter sp. Strain SK-16 Isolated from the Surface Water of Aburatsubo Inlet.</title>
        <authorList>
            <person name="Wong S.-K."/>
            <person name="Yoshizawa S."/>
            <person name="Nakajima Y."/>
            <person name="Ogura Y."/>
            <person name="Tetsuya H."/>
            <person name="Hamasaki K."/>
        </authorList>
    </citation>
    <scope>NUCLEOTIDE SEQUENCE [LARGE SCALE GENOMIC DNA]</scope>
    <source>
        <strain evidence="8 9">SK-16</strain>
    </source>
</reference>
<dbReference type="InterPro" id="IPR013762">
    <property type="entry name" value="Integrase-like_cat_sf"/>
</dbReference>
<protein>
    <submittedName>
        <fullName evidence="8">Recombinase</fullName>
    </submittedName>
</protein>
<dbReference type="NCBIfam" id="NF040815">
    <property type="entry name" value="recomb_XerA_Arch"/>
    <property type="match status" value="1"/>
</dbReference>
<dbReference type="PANTHER" id="PTHR30349:SF41">
    <property type="entry name" value="INTEGRASE_RECOMBINASE PROTEIN MJ0367-RELATED"/>
    <property type="match status" value="1"/>
</dbReference>
<sequence>MLNKHITLKHLLIREKQCIGLQFNSDKVIQALIKELPYPKWSKEFNMVYIINNKSNLNLIFKKFRGVAWVNCNYFYQNKKLNSNNDTIDVSWFRKRSNKQNFRLCPEEYLQKLELKKYSNSTVKNYVHSFETFINFYNDRELFSINENDIRLYLQKLIKEEKSNSYINMAINAIKFYYEMVLGMPNRFYSIERPRKESKLPKVLSKEEIILIINHTNNIKHKCIVSLLYSSGLRRSELLQLKLKDIDSKRMVIRVEQAKGNKDRYTVLNKSVLNDLRTYFKIYKPKIYLFENSISDNKYSSSSVLQIVVKSAKNAGIKKRVTPHMLRHSFATHLLESGTDIRYIQLLLGHNSTKTTEIYTHVATNSFTEIKDLLS</sequence>
<evidence type="ECO:0000256" key="5">
    <source>
        <dbReference type="PROSITE-ProRule" id="PRU01248"/>
    </source>
</evidence>
<dbReference type="EMBL" id="MDJD01000050">
    <property type="protein sequence ID" value="OEK06021.1"/>
    <property type="molecule type" value="Genomic_DNA"/>
</dbReference>
<dbReference type="CDD" id="cd01193">
    <property type="entry name" value="INT_IntI_C"/>
    <property type="match status" value="1"/>
</dbReference>
<evidence type="ECO:0000256" key="1">
    <source>
        <dbReference type="ARBA" id="ARBA00008857"/>
    </source>
</evidence>
<dbReference type="PROSITE" id="PS51898">
    <property type="entry name" value="TYR_RECOMBINASE"/>
    <property type="match status" value="1"/>
</dbReference>
<keyword evidence="9" id="KW-1185">Reference proteome</keyword>
<dbReference type="Pfam" id="PF00589">
    <property type="entry name" value="Phage_integrase"/>
    <property type="match status" value="1"/>
</dbReference>
<proteinExistence type="inferred from homology"/>
<dbReference type="Proteomes" id="UP000095713">
    <property type="component" value="Unassembled WGS sequence"/>
</dbReference>
<dbReference type="Gene3D" id="1.10.443.10">
    <property type="entry name" value="Intergrase catalytic core"/>
    <property type="match status" value="1"/>
</dbReference>
<keyword evidence="3 5" id="KW-0238">DNA-binding</keyword>
<comment type="caution">
    <text evidence="8">The sequence shown here is derived from an EMBL/GenBank/DDBJ whole genome shotgun (WGS) entry which is preliminary data.</text>
</comment>
<dbReference type="GO" id="GO:0006310">
    <property type="term" value="P:DNA recombination"/>
    <property type="evidence" value="ECO:0007669"/>
    <property type="project" value="UniProtKB-KW"/>
</dbReference>
<accession>A0A1E5T3W0</accession>
<feature type="domain" description="Core-binding (CB)" evidence="7">
    <location>
        <begin position="100"/>
        <end position="182"/>
    </location>
</feature>
<dbReference type="GO" id="GO:0003677">
    <property type="term" value="F:DNA binding"/>
    <property type="evidence" value="ECO:0007669"/>
    <property type="project" value="UniProtKB-UniRule"/>
</dbReference>
<evidence type="ECO:0000313" key="9">
    <source>
        <dbReference type="Proteomes" id="UP000095713"/>
    </source>
</evidence>